<dbReference type="Proteomes" id="UP001293254">
    <property type="component" value="Unassembled WGS sequence"/>
</dbReference>
<evidence type="ECO:0000256" key="1">
    <source>
        <dbReference type="ARBA" id="ARBA00004123"/>
    </source>
</evidence>
<dbReference type="CDD" id="cd00167">
    <property type="entry name" value="SANT"/>
    <property type="match status" value="2"/>
</dbReference>
<dbReference type="GO" id="GO:0003677">
    <property type="term" value="F:DNA binding"/>
    <property type="evidence" value="ECO:0007669"/>
    <property type="project" value="UniProtKB-KW"/>
</dbReference>
<dbReference type="PROSITE" id="PS50090">
    <property type="entry name" value="MYB_LIKE"/>
    <property type="match status" value="2"/>
</dbReference>
<evidence type="ECO:0000256" key="4">
    <source>
        <dbReference type="ARBA" id="ARBA00023125"/>
    </source>
</evidence>
<keyword evidence="4" id="KW-0238">DNA-binding</keyword>
<feature type="domain" description="HTH myb-type" evidence="9">
    <location>
        <begin position="9"/>
        <end position="66"/>
    </location>
</feature>
<feature type="domain" description="Myb-like" evidence="8">
    <location>
        <begin position="9"/>
        <end position="62"/>
    </location>
</feature>
<evidence type="ECO:0000313" key="11">
    <source>
        <dbReference type="Proteomes" id="UP001293254"/>
    </source>
</evidence>
<dbReference type="Pfam" id="PF00249">
    <property type="entry name" value="Myb_DNA-binding"/>
    <property type="match status" value="2"/>
</dbReference>
<dbReference type="SUPFAM" id="SSF46689">
    <property type="entry name" value="Homeodomain-like"/>
    <property type="match status" value="1"/>
</dbReference>
<reference evidence="10" key="1">
    <citation type="submission" date="2020-06" db="EMBL/GenBank/DDBJ databases">
        <authorList>
            <person name="Li T."/>
            <person name="Hu X."/>
            <person name="Zhang T."/>
            <person name="Song X."/>
            <person name="Zhang H."/>
            <person name="Dai N."/>
            <person name="Sheng W."/>
            <person name="Hou X."/>
            <person name="Wei L."/>
        </authorList>
    </citation>
    <scope>NUCLEOTIDE SEQUENCE</scope>
    <source>
        <strain evidence="10">3651</strain>
        <tissue evidence="10">Leaf</tissue>
    </source>
</reference>
<sequence length="332" mass="36974">MGRGPCCDKANVKKGPWSPEEDTQLKEYIEKHGTGGNWIALPRKAGLRRCGKSCRLRWLNYLRPNIKHGHFSHEEDTIITTLFARIGSRWSIIAGQLPGRTDNDIKNYWNTKLKKKLLLGKISPNQQPKITSSSPIPNSSLLDNKSKVSSSAYEYSTGKTSDHSIQTNPFRVFSRAYHHDDPMSSYSDHFNLHLQAQDGSCVGPVSGNYDYDQLVIKDGNNYSNLLVCGGEASCCSSSDGSPNTSQITAHGYAAAAAADHERFLITTNTPAADRSYGADERAGNGCFSENPLDYSIEDIKQLISTNNMNMFVMDHTAHHEIKTEEKELLMYY</sequence>
<comment type="subcellular location">
    <subcellularLocation>
        <location evidence="1">Nucleus</location>
    </subcellularLocation>
</comment>
<dbReference type="PANTHER" id="PTHR48000">
    <property type="entry name" value="OS09G0431300 PROTEIN"/>
    <property type="match status" value="1"/>
</dbReference>
<evidence type="ECO:0000256" key="6">
    <source>
        <dbReference type="ARBA" id="ARBA00023242"/>
    </source>
</evidence>
<keyword evidence="11" id="KW-1185">Reference proteome</keyword>
<feature type="domain" description="Myb-like" evidence="8">
    <location>
        <begin position="63"/>
        <end position="113"/>
    </location>
</feature>
<dbReference type="AlphaFoldDB" id="A0AAE1XXD3"/>
<dbReference type="Gene3D" id="1.10.10.60">
    <property type="entry name" value="Homeodomain-like"/>
    <property type="match status" value="2"/>
</dbReference>
<dbReference type="InterPro" id="IPR009057">
    <property type="entry name" value="Homeodomain-like_sf"/>
</dbReference>
<protein>
    <submittedName>
        <fullName evidence="10">Transcription factor</fullName>
    </submittedName>
</protein>
<comment type="caution">
    <text evidence="10">The sequence shown here is derived from an EMBL/GenBank/DDBJ whole genome shotgun (WGS) entry which is preliminary data.</text>
</comment>
<name>A0AAE1XXD3_9LAMI</name>
<proteinExistence type="predicted"/>
<dbReference type="InterPro" id="IPR001005">
    <property type="entry name" value="SANT/Myb"/>
</dbReference>
<evidence type="ECO:0000313" key="10">
    <source>
        <dbReference type="EMBL" id="KAK4419248.1"/>
    </source>
</evidence>
<dbReference type="SMART" id="SM00717">
    <property type="entry name" value="SANT"/>
    <property type="match status" value="2"/>
</dbReference>
<dbReference type="PANTHER" id="PTHR48000:SF67">
    <property type="entry name" value="MYB-LIKE DNA-BINDING DOMAIN CONTAINING PROTEIN, EXPRESSED"/>
    <property type="match status" value="1"/>
</dbReference>
<feature type="domain" description="HTH myb-type" evidence="9">
    <location>
        <begin position="67"/>
        <end position="117"/>
    </location>
</feature>
<evidence type="ECO:0000259" key="9">
    <source>
        <dbReference type="PROSITE" id="PS51294"/>
    </source>
</evidence>
<keyword evidence="3" id="KW-0805">Transcription regulation</keyword>
<keyword evidence="6" id="KW-0539">Nucleus</keyword>
<evidence type="ECO:0000256" key="7">
    <source>
        <dbReference type="SAM" id="MobiDB-lite"/>
    </source>
</evidence>
<dbReference type="PROSITE" id="PS51294">
    <property type="entry name" value="HTH_MYB"/>
    <property type="match status" value="2"/>
</dbReference>
<evidence type="ECO:0000256" key="5">
    <source>
        <dbReference type="ARBA" id="ARBA00023163"/>
    </source>
</evidence>
<evidence type="ECO:0000256" key="2">
    <source>
        <dbReference type="ARBA" id="ARBA00022737"/>
    </source>
</evidence>
<dbReference type="FunFam" id="1.10.10.60:FF:000015">
    <property type="entry name" value="Transcription factor RAX3"/>
    <property type="match status" value="1"/>
</dbReference>
<evidence type="ECO:0000256" key="3">
    <source>
        <dbReference type="ARBA" id="ARBA00023015"/>
    </source>
</evidence>
<keyword evidence="5" id="KW-0804">Transcription</keyword>
<evidence type="ECO:0000259" key="8">
    <source>
        <dbReference type="PROSITE" id="PS50090"/>
    </source>
</evidence>
<gene>
    <name evidence="10" type="ORF">Salat_2337600</name>
</gene>
<accession>A0AAE1XXD3</accession>
<reference evidence="10" key="2">
    <citation type="journal article" date="2024" name="Plant">
        <title>Genomic evolution and insights into agronomic trait innovations of Sesamum species.</title>
        <authorList>
            <person name="Miao H."/>
            <person name="Wang L."/>
            <person name="Qu L."/>
            <person name="Liu H."/>
            <person name="Sun Y."/>
            <person name="Le M."/>
            <person name="Wang Q."/>
            <person name="Wei S."/>
            <person name="Zheng Y."/>
            <person name="Lin W."/>
            <person name="Duan Y."/>
            <person name="Cao H."/>
            <person name="Xiong S."/>
            <person name="Wang X."/>
            <person name="Wei L."/>
            <person name="Li C."/>
            <person name="Ma Q."/>
            <person name="Ju M."/>
            <person name="Zhao R."/>
            <person name="Li G."/>
            <person name="Mu C."/>
            <person name="Tian Q."/>
            <person name="Mei H."/>
            <person name="Zhang T."/>
            <person name="Gao T."/>
            <person name="Zhang H."/>
        </authorList>
    </citation>
    <scope>NUCLEOTIDE SEQUENCE</scope>
    <source>
        <strain evidence="10">3651</strain>
    </source>
</reference>
<feature type="region of interest" description="Disordered" evidence="7">
    <location>
        <begin position="124"/>
        <end position="143"/>
    </location>
</feature>
<dbReference type="InterPro" id="IPR017930">
    <property type="entry name" value="Myb_dom"/>
</dbReference>
<dbReference type="EMBL" id="JACGWO010000009">
    <property type="protein sequence ID" value="KAK4419248.1"/>
    <property type="molecule type" value="Genomic_DNA"/>
</dbReference>
<organism evidence="10 11">
    <name type="scientific">Sesamum alatum</name>
    <dbReference type="NCBI Taxonomy" id="300844"/>
    <lineage>
        <taxon>Eukaryota</taxon>
        <taxon>Viridiplantae</taxon>
        <taxon>Streptophyta</taxon>
        <taxon>Embryophyta</taxon>
        <taxon>Tracheophyta</taxon>
        <taxon>Spermatophyta</taxon>
        <taxon>Magnoliopsida</taxon>
        <taxon>eudicotyledons</taxon>
        <taxon>Gunneridae</taxon>
        <taxon>Pentapetalae</taxon>
        <taxon>asterids</taxon>
        <taxon>lamiids</taxon>
        <taxon>Lamiales</taxon>
        <taxon>Pedaliaceae</taxon>
        <taxon>Sesamum</taxon>
    </lineage>
</organism>
<dbReference type="GO" id="GO:0005634">
    <property type="term" value="C:nucleus"/>
    <property type="evidence" value="ECO:0007669"/>
    <property type="project" value="UniProtKB-SubCell"/>
</dbReference>
<keyword evidence="2" id="KW-0677">Repeat</keyword>